<dbReference type="AlphaFoldDB" id="A0AAV7W8C6"/>
<evidence type="ECO:0000313" key="1">
    <source>
        <dbReference type="EMBL" id="KAJ1209369.1"/>
    </source>
</evidence>
<dbReference type="Proteomes" id="UP001066276">
    <property type="component" value="Chromosome 1_2"/>
</dbReference>
<sequence>MNRCAETKPPKPRRGNPPVLASMKCRRQKKEEEECWKDYKSFTPVLSINYNSKPWPNSEKKFCEQLEA</sequence>
<reference evidence="1" key="1">
    <citation type="journal article" date="2022" name="bioRxiv">
        <title>Sequencing and chromosome-scale assembly of the giantPleurodeles waltlgenome.</title>
        <authorList>
            <person name="Brown T."/>
            <person name="Elewa A."/>
            <person name="Iarovenko S."/>
            <person name="Subramanian E."/>
            <person name="Araus A.J."/>
            <person name="Petzold A."/>
            <person name="Susuki M."/>
            <person name="Suzuki K.-i.T."/>
            <person name="Hayashi T."/>
            <person name="Toyoda A."/>
            <person name="Oliveira C."/>
            <person name="Osipova E."/>
            <person name="Leigh N.D."/>
            <person name="Simon A."/>
            <person name="Yun M.H."/>
        </authorList>
    </citation>
    <scope>NUCLEOTIDE SEQUENCE</scope>
    <source>
        <strain evidence="1">20211129_DDA</strain>
        <tissue evidence="1">Liver</tissue>
    </source>
</reference>
<proteinExistence type="predicted"/>
<keyword evidence="2" id="KW-1185">Reference proteome</keyword>
<comment type="caution">
    <text evidence="1">The sequence shown here is derived from an EMBL/GenBank/DDBJ whole genome shotgun (WGS) entry which is preliminary data.</text>
</comment>
<evidence type="ECO:0000313" key="2">
    <source>
        <dbReference type="Proteomes" id="UP001066276"/>
    </source>
</evidence>
<protein>
    <submittedName>
        <fullName evidence="1">Uncharacterized protein</fullName>
    </submittedName>
</protein>
<organism evidence="1 2">
    <name type="scientific">Pleurodeles waltl</name>
    <name type="common">Iberian ribbed newt</name>
    <dbReference type="NCBI Taxonomy" id="8319"/>
    <lineage>
        <taxon>Eukaryota</taxon>
        <taxon>Metazoa</taxon>
        <taxon>Chordata</taxon>
        <taxon>Craniata</taxon>
        <taxon>Vertebrata</taxon>
        <taxon>Euteleostomi</taxon>
        <taxon>Amphibia</taxon>
        <taxon>Batrachia</taxon>
        <taxon>Caudata</taxon>
        <taxon>Salamandroidea</taxon>
        <taxon>Salamandridae</taxon>
        <taxon>Pleurodelinae</taxon>
        <taxon>Pleurodeles</taxon>
    </lineage>
</organism>
<dbReference type="EMBL" id="JANPWB010000002">
    <property type="protein sequence ID" value="KAJ1209369.1"/>
    <property type="molecule type" value="Genomic_DNA"/>
</dbReference>
<gene>
    <name evidence="1" type="ORF">NDU88_004747</name>
</gene>
<accession>A0AAV7W8C6</accession>
<name>A0AAV7W8C6_PLEWA</name>